<proteinExistence type="predicted"/>
<sequence length="129" mass="13545">MTTETARRVVVADDDADIRALVAISAARAGYDVVASVEDGDRAWGAIQEFHPDLAILDVAMPGLTGLDVCRLARADATLVSLRILLLSAAVDEAARAAGREAGASDYLPKPFSPRALVAWLKQESGVDA</sequence>
<comment type="caution">
    <text evidence="4">The sequence shown here is derived from an EMBL/GenBank/DDBJ whole genome shotgun (WGS) entry which is preliminary data.</text>
</comment>
<evidence type="ECO:0000256" key="1">
    <source>
        <dbReference type="ARBA" id="ARBA00022553"/>
    </source>
</evidence>
<feature type="modified residue" description="4-aspartylphosphate" evidence="2">
    <location>
        <position position="58"/>
    </location>
</feature>
<dbReference type="PANTHER" id="PTHR44591:SF3">
    <property type="entry name" value="RESPONSE REGULATORY DOMAIN-CONTAINING PROTEIN"/>
    <property type="match status" value="1"/>
</dbReference>
<evidence type="ECO:0000256" key="2">
    <source>
        <dbReference type="PROSITE-ProRule" id="PRU00169"/>
    </source>
</evidence>
<evidence type="ECO:0000259" key="3">
    <source>
        <dbReference type="PROSITE" id="PS50110"/>
    </source>
</evidence>
<dbReference type="EMBL" id="PVTL01000002">
    <property type="protein sequence ID" value="PRY69460.1"/>
    <property type="molecule type" value="Genomic_DNA"/>
</dbReference>
<keyword evidence="5" id="KW-1185">Reference proteome</keyword>
<dbReference type="SUPFAM" id="SSF52172">
    <property type="entry name" value="CheY-like"/>
    <property type="match status" value="1"/>
</dbReference>
<dbReference type="Gene3D" id="3.40.50.2300">
    <property type="match status" value="1"/>
</dbReference>
<protein>
    <submittedName>
        <fullName evidence="4">Response regulator receiver domain-containing protein</fullName>
    </submittedName>
</protein>
<dbReference type="GO" id="GO:0000160">
    <property type="term" value="P:phosphorelay signal transduction system"/>
    <property type="evidence" value="ECO:0007669"/>
    <property type="project" value="InterPro"/>
</dbReference>
<gene>
    <name evidence="4" type="ORF">B0I08_102134</name>
</gene>
<evidence type="ECO:0000313" key="5">
    <source>
        <dbReference type="Proteomes" id="UP000237983"/>
    </source>
</evidence>
<dbReference type="Pfam" id="PF00072">
    <property type="entry name" value="Response_reg"/>
    <property type="match status" value="1"/>
</dbReference>
<name>A0A2T0VGY1_9MICO</name>
<dbReference type="OrthoDB" id="3197131at2"/>
<keyword evidence="1 2" id="KW-0597">Phosphoprotein</keyword>
<feature type="domain" description="Response regulatory" evidence="3">
    <location>
        <begin position="8"/>
        <end position="125"/>
    </location>
</feature>
<dbReference type="PANTHER" id="PTHR44591">
    <property type="entry name" value="STRESS RESPONSE REGULATOR PROTEIN 1"/>
    <property type="match status" value="1"/>
</dbReference>
<dbReference type="RefSeq" id="WP_106210272.1">
    <property type="nucleotide sequence ID" value="NZ_PVTL01000002.1"/>
</dbReference>
<dbReference type="InterPro" id="IPR001789">
    <property type="entry name" value="Sig_transdc_resp-reg_receiver"/>
</dbReference>
<dbReference type="InterPro" id="IPR050595">
    <property type="entry name" value="Bact_response_regulator"/>
</dbReference>
<dbReference type="PROSITE" id="PS50110">
    <property type="entry name" value="RESPONSE_REGULATORY"/>
    <property type="match status" value="1"/>
</dbReference>
<accession>A0A2T0VGY1</accession>
<reference evidence="4 5" key="1">
    <citation type="submission" date="2018-03" db="EMBL/GenBank/DDBJ databases">
        <title>Genomic Encyclopedia of Type Strains, Phase III (KMG-III): the genomes of soil and plant-associated and newly described type strains.</title>
        <authorList>
            <person name="Whitman W."/>
        </authorList>
    </citation>
    <scope>NUCLEOTIDE SEQUENCE [LARGE SCALE GENOMIC DNA]</scope>
    <source>
        <strain evidence="4 5">CGMCC 1.12484</strain>
    </source>
</reference>
<dbReference type="SMART" id="SM00448">
    <property type="entry name" value="REC"/>
    <property type="match status" value="1"/>
</dbReference>
<dbReference type="AlphaFoldDB" id="A0A2T0VGY1"/>
<dbReference type="Proteomes" id="UP000237983">
    <property type="component" value="Unassembled WGS sequence"/>
</dbReference>
<organism evidence="4 5">
    <name type="scientific">Glaciihabitans tibetensis</name>
    <dbReference type="NCBI Taxonomy" id="1266600"/>
    <lineage>
        <taxon>Bacteria</taxon>
        <taxon>Bacillati</taxon>
        <taxon>Actinomycetota</taxon>
        <taxon>Actinomycetes</taxon>
        <taxon>Micrococcales</taxon>
        <taxon>Microbacteriaceae</taxon>
        <taxon>Glaciihabitans</taxon>
    </lineage>
</organism>
<dbReference type="InterPro" id="IPR011006">
    <property type="entry name" value="CheY-like_superfamily"/>
</dbReference>
<evidence type="ECO:0000313" key="4">
    <source>
        <dbReference type="EMBL" id="PRY69460.1"/>
    </source>
</evidence>